<dbReference type="Proteomes" id="UP000275836">
    <property type="component" value="Unassembled WGS sequence"/>
</dbReference>
<proteinExistence type="predicted"/>
<name>A0A3P2RDA3_WEIVI</name>
<dbReference type="EMBL" id="RHGY01000014">
    <property type="protein sequence ID" value="RRG17335.1"/>
    <property type="molecule type" value="Genomic_DNA"/>
</dbReference>
<dbReference type="RefSeq" id="WP_124943865.1">
    <property type="nucleotide sequence ID" value="NZ_RHGY01000014.1"/>
</dbReference>
<accession>A0A3P2RDA3</accession>
<evidence type="ECO:0000313" key="2">
    <source>
        <dbReference type="Proteomes" id="UP000275836"/>
    </source>
</evidence>
<sequence length="305" mass="35378">MPTPQVEAVDTIRVNSFFMWQDIMNEFAKDFYVDCQLIISDIPDTPNIYLRRLKNYSHHVETYDQRWSNMAEILELVGLASDVDLLRDWYKSVVRVNRLVDEYLQQLTRMPNLDYLKIRDIRLYNFVDTVRPLCVTFVEAQPGVMKHIKQDFLKTLHRAPIELRLLDSVRTKFNHVFDEFEETKVAFYAVEQQGAFKGFDGVYANMVIQINEVKNALEHSLMDEFDVIGDDQLLTNNGMLVSIAKGIGELLLGIPKQATYSIQGLEHGAFGTDIFEIVQTINNHLKYFDAKRQDLLARISELMVA</sequence>
<protein>
    <submittedName>
        <fullName evidence="1">Uncharacterized protein</fullName>
    </submittedName>
</protein>
<organism evidence="1 2">
    <name type="scientific">Weissella viridescens</name>
    <name type="common">Lactobacillus viridescens</name>
    <dbReference type="NCBI Taxonomy" id="1629"/>
    <lineage>
        <taxon>Bacteria</taxon>
        <taxon>Bacillati</taxon>
        <taxon>Bacillota</taxon>
        <taxon>Bacilli</taxon>
        <taxon>Lactobacillales</taxon>
        <taxon>Lactobacillaceae</taxon>
        <taxon>Weissella</taxon>
    </lineage>
</organism>
<reference evidence="1 2" key="1">
    <citation type="submission" date="2018-10" db="EMBL/GenBank/DDBJ databases">
        <title>Draft genome sequence of Weissella viridescens UCO-SMC3.</title>
        <authorList>
            <person name="Garcia-Cancino A."/>
            <person name="Espinoza-Monje M."/>
            <person name="Albarracin L."/>
            <person name="Garcia-Castillo V."/>
            <person name="Campos-Martin J."/>
            <person name="Nakano Y."/>
            <person name="Guitierrez-Zamorano C."/>
            <person name="Ikeda-Ohtsubo W."/>
            <person name="Morita H."/>
            <person name="Kitazawa H."/>
            <person name="Villena J."/>
        </authorList>
    </citation>
    <scope>NUCLEOTIDE SEQUENCE [LARGE SCALE GENOMIC DNA]</scope>
    <source>
        <strain evidence="1 2">UCO-SMC3</strain>
    </source>
</reference>
<dbReference type="AlphaFoldDB" id="A0A3P2RDA3"/>
<comment type="caution">
    <text evidence="1">The sequence shown here is derived from an EMBL/GenBank/DDBJ whole genome shotgun (WGS) entry which is preliminary data.</text>
</comment>
<evidence type="ECO:0000313" key="1">
    <source>
        <dbReference type="EMBL" id="RRG17335.1"/>
    </source>
</evidence>
<gene>
    <name evidence="1" type="ORF">D3P96_08290</name>
</gene>